<feature type="region of interest" description="Disordered" evidence="1">
    <location>
        <begin position="1"/>
        <end position="52"/>
    </location>
</feature>
<dbReference type="Proteomes" id="UP000286746">
    <property type="component" value="Unassembled WGS sequence"/>
</dbReference>
<gene>
    <name evidence="2" type="ORF">GKJPGBOP_00449</name>
</gene>
<proteinExistence type="predicted"/>
<dbReference type="EMBL" id="BHZD01000001">
    <property type="protein sequence ID" value="GCD40796.1"/>
    <property type="molecule type" value="Genomic_DNA"/>
</dbReference>
<sequence length="322" mass="33044">MPHRFREKGRTAPGPSTDRARRRAAPCGRSPAARDSECSKGPAPCRKRASATGVLPTVGRHLTDRTATVGANGFPTKGMPSCASFRSRTPANWTHLTGRCGFESAPFEQGTVRGARLRPSVVGCRPVPWSSARCAPAYGTAPSAGCPVQAPCGQELVSILRRTAPAEEVGDLARHVEHDRQLRGQGVRGNGCVFGQQVGEGGSDGAAADVVVAGEGGAGAAFQVRGAHGVSLVGRDGGAASALVALGLGGAQAVVGQLALEVALEFAGGGEGLHHELHGGQQLAGARGGRAVRSIAENAPSWMRRARRSRCRTSTEVVCALS</sequence>
<dbReference type="AlphaFoldDB" id="A0A401VUR3"/>
<evidence type="ECO:0000313" key="3">
    <source>
        <dbReference type="Proteomes" id="UP000286746"/>
    </source>
</evidence>
<accession>A0A401VUR3</accession>
<organism evidence="2 3">
    <name type="scientific">Streptomyces paromomycinus</name>
    <name type="common">Streptomyces rimosus subsp. paromomycinus</name>
    <dbReference type="NCBI Taxonomy" id="92743"/>
    <lineage>
        <taxon>Bacteria</taxon>
        <taxon>Bacillati</taxon>
        <taxon>Actinomycetota</taxon>
        <taxon>Actinomycetes</taxon>
        <taxon>Kitasatosporales</taxon>
        <taxon>Streptomycetaceae</taxon>
        <taxon>Streptomyces</taxon>
    </lineage>
</organism>
<evidence type="ECO:0000256" key="1">
    <source>
        <dbReference type="SAM" id="MobiDB-lite"/>
    </source>
</evidence>
<keyword evidence="3" id="KW-1185">Reference proteome</keyword>
<reference evidence="2 3" key="1">
    <citation type="submission" date="2018-11" db="EMBL/GenBank/DDBJ databases">
        <title>Whole genome sequence of Streptomyces paromomycinus NBRC 15454(T).</title>
        <authorList>
            <person name="Komaki H."/>
            <person name="Tamura T."/>
        </authorList>
    </citation>
    <scope>NUCLEOTIDE SEQUENCE [LARGE SCALE GENOMIC DNA]</scope>
    <source>
        <strain evidence="2 3">NBRC 15454</strain>
    </source>
</reference>
<evidence type="ECO:0000313" key="2">
    <source>
        <dbReference type="EMBL" id="GCD40796.1"/>
    </source>
</evidence>
<protein>
    <submittedName>
        <fullName evidence="2">Uncharacterized protein</fullName>
    </submittedName>
</protein>
<name>A0A401VUR3_STREY</name>
<comment type="caution">
    <text evidence="2">The sequence shown here is derived from an EMBL/GenBank/DDBJ whole genome shotgun (WGS) entry which is preliminary data.</text>
</comment>